<dbReference type="SUPFAM" id="SSF49785">
    <property type="entry name" value="Galactose-binding domain-like"/>
    <property type="match status" value="1"/>
</dbReference>
<dbReference type="Pfam" id="PF24135">
    <property type="entry name" value="DUF7402"/>
    <property type="match status" value="1"/>
</dbReference>
<dbReference type="SUPFAM" id="SSF48208">
    <property type="entry name" value="Six-hairpin glycosidases"/>
    <property type="match status" value="1"/>
</dbReference>
<name>A0ABR7QTK8_9FLAO</name>
<evidence type="ECO:0000256" key="1">
    <source>
        <dbReference type="ARBA" id="ARBA00001913"/>
    </source>
</evidence>
<evidence type="ECO:0000256" key="3">
    <source>
        <dbReference type="ARBA" id="ARBA00022837"/>
    </source>
</evidence>
<sequence length="905" mass="102011">MLAKVQAGPENIAINAKATVSAAIHAQLGASNVNDGMVYFDDMGEWVSDSKMNFWGGINYPWAQLDWDHPQTINKVIVYDRPNSQSHTAGGTLFFSDGTEISVTAIPNNGAPKVITFPQKTIKWLRFQVTDGNGGNLGLSEIEVFPAPVDYKDPVSWVDPYIETTRGRYFFFVTGSRPFGMISSAPMTRNKNQMGGGYNYNSTEILGFPQVHGWMLSGINIMPTTGVINPSNGEEHWKSSFSHEDEIVQPGYHKVFLDKYRTWVEQTSTDRVSFYRFKYTQDSKSNILVNLGGYLSTTTMTDAEVKKISNKEIEGSVNTTGRLWGGPDNVKIFYVIQFDRPFEALDGWVGEKNYSDVSSLRGDKEVVPKNSGQSYYDAKTSGVKAIYQVRKGEEIQMKIAISYTSIENARNNLVQECSDWDFDKVRQDSKMEWNDWLGKIQIKGGTNEQKIKFYTDLWHVLLGRHKIDDFTGDYPDYTKGLRKGSHTINAQLKIRSVPKDEKGKLKFHMYNSDAFWLTQWNLNILWGLAWPEMLDEFSSSLIQYADNGGLLPRGPNAGGYSYIMTGCPATPLIVSTYTKGILTKVDSEHAYNVMKLNHMPGGMLEVDQDYLNKGYFVNGWGSAGRTLEANFQDWCLSQMARGLNKKKDALYFLKRSMGWKELFRKEQNLIYPKDAAGNWLHNDPLSGMGWVEANAWQGTWSISHDIPGLAKMMGGDDILSDKLNYAFEQAEPTDFVFGYGDGYVSYANQPGCSNAHVFNYAGKPWLTQHWVRKVNNQAFGGITPDKGYGGHDEDQGQMGAVSALMSIGLFSLNGTSSLEPVYDITSPVFDEITIKLDQNYYRGEKFVIKAYNNSENNMYIQKANLNGKLHEKFFFDHKDFSNGGILELWLGPKPNKKWGVKELPN</sequence>
<comment type="caution">
    <text evidence="7">The sequence shown here is derived from an EMBL/GenBank/DDBJ whole genome shotgun (WGS) entry which is preliminary data.</text>
</comment>
<feature type="domain" description="Glycosyl hydrolase family 92" evidence="4">
    <location>
        <begin position="408"/>
        <end position="891"/>
    </location>
</feature>
<comment type="subunit">
    <text evidence="2">Monomer.</text>
</comment>
<protein>
    <submittedName>
        <fullName evidence="7">Glycoside hydrolase family 92 protein</fullName>
    </submittedName>
</protein>
<dbReference type="PANTHER" id="PTHR12143">
    <property type="entry name" value="PEPTIDE N-GLYCANASE PNGASE -RELATED"/>
    <property type="match status" value="1"/>
</dbReference>
<dbReference type="InterPro" id="IPR008979">
    <property type="entry name" value="Galactose-bd-like_sf"/>
</dbReference>
<dbReference type="Gene3D" id="1.20.1610.10">
    <property type="entry name" value="alpha-1,2-mannosidases domains"/>
    <property type="match status" value="1"/>
</dbReference>
<dbReference type="Gene3D" id="1.20.1050.60">
    <property type="entry name" value="alpha-1,2-mannosidase"/>
    <property type="match status" value="1"/>
</dbReference>
<dbReference type="PANTHER" id="PTHR12143:SF39">
    <property type="entry name" value="SECRETED PROTEIN"/>
    <property type="match status" value="1"/>
</dbReference>
<dbReference type="Proteomes" id="UP000618952">
    <property type="component" value="Unassembled WGS sequence"/>
</dbReference>
<evidence type="ECO:0000259" key="5">
    <source>
        <dbReference type="Pfam" id="PF17678"/>
    </source>
</evidence>
<organism evidence="7 8">
    <name type="scientific">Arenibacter arenosicollis</name>
    <dbReference type="NCBI Taxonomy" id="2762274"/>
    <lineage>
        <taxon>Bacteria</taxon>
        <taxon>Pseudomonadati</taxon>
        <taxon>Bacteroidota</taxon>
        <taxon>Flavobacteriia</taxon>
        <taxon>Flavobacteriales</taxon>
        <taxon>Flavobacteriaceae</taxon>
        <taxon>Arenibacter</taxon>
    </lineage>
</organism>
<dbReference type="Pfam" id="PF17678">
    <property type="entry name" value="Glyco_hydro_92N"/>
    <property type="match status" value="1"/>
</dbReference>
<dbReference type="GO" id="GO:0016787">
    <property type="term" value="F:hydrolase activity"/>
    <property type="evidence" value="ECO:0007669"/>
    <property type="project" value="UniProtKB-KW"/>
</dbReference>
<dbReference type="Gene3D" id="2.60.120.260">
    <property type="entry name" value="Galactose-binding domain-like"/>
    <property type="match status" value="1"/>
</dbReference>
<evidence type="ECO:0000259" key="6">
    <source>
        <dbReference type="Pfam" id="PF24135"/>
    </source>
</evidence>
<dbReference type="NCBIfam" id="TIGR01180">
    <property type="entry name" value="aman2_put"/>
    <property type="match status" value="1"/>
</dbReference>
<dbReference type="InterPro" id="IPR012939">
    <property type="entry name" value="Glyco_hydro_92"/>
</dbReference>
<dbReference type="InterPro" id="IPR041371">
    <property type="entry name" value="GH92_N"/>
</dbReference>
<accession>A0ABR7QTK8</accession>
<dbReference type="InterPro" id="IPR014718">
    <property type="entry name" value="GH-type_carb-bd"/>
</dbReference>
<keyword evidence="7" id="KW-0378">Hydrolase</keyword>
<dbReference type="Gene3D" id="2.70.98.10">
    <property type="match status" value="1"/>
</dbReference>
<feature type="domain" description="Glycosyl hydrolase family 92 N-terminal" evidence="5">
    <location>
        <begin position="157"/>
        <end position="402"/>
    </location>
</feature>
<proteinExistence type="predicted"/>
<evidence type="ECO:0000313" key="8">
    <source>
        <dbReference type="Proteomes" id="UP000618952"/>
    </source>
</evidence>
<comment type="cofactor">
    <cofactor evidence="1">
        <name>Ca(2+)</name>
        <dbReference type="ChEBI" id="CHEBI:29108"/>
    </cofactor>
</comment>
<dbReference type="InterPro" id="IPR050883">
    <property type="entry name" value="PNGase"/>
</dbReference>
<reference evidence="7 8" key="1">
    <citation type="submission" date="2020-08" db="EMBL/GenBank/DDBJ databases">
        <title>Arenibacter gaetbuli sp. nov., isolated from a sand dune.</title>
        <authorList>
            <person name="Park S."/>
            <person name="Yoon J.-H."/>
        </authorList>
    </citation>
    <scope>NUCLEOTIDE SEQUENCE [LARGE SCALE GENOMIC DNA]</scope>
    <source>
        <strain evidence="7 8">BSSL-BM3</strain>
    </source>
</reference>
<keyword evidence="8" id="KW-1185">Reference proteome</keyword>
<dbReference type="InterPro" id="IPR055826">
    <property type="entry name" value="DUF7402"/>
</dbReference>
<evidence type="ECO:0000256" key="2">
    <source>
        <dbReference type="ARBA" id="ARBA00011245"/>
    </source>
</evidence>
<dbReference type="InterPro" id="IPR005887">
    <property type="entry name" value="GH92_a_mannosidase_put"/>
</dbReference>
<gene>
    <name evidence="7" type="ORF">H4O18_21215</name>
</gene>
<dbReference type="EMBL" id="JACLHY010000039">
    <property type="protein sequence ID" value="MBC8770527.1"/>
    <property type="molecule type" value="Genomic_DNA"/>
</dbReference>
<dbReference type="Pfam" id="PF07971">
    <property type="entry name" value="Glyco_hydro_92"/>
    <property type="match status" value="1"/>
</dbReference>
<evidence type="ECO:0000259" key="4">
    <source>
        <dbReference type="Pfam" id="PF07971"/>
    </source>
</evidence>
<feature type="domain" description="DUF7402" evidence="6">
    <location>
        <begin position="11"/>
        <end position="145"/>
    </location>
</feature>
<dbReference type="InterPro" id="IPR008928">
    <property type="entry name" value="6-hairpin_glycosidase_sf"/>
</dbReference>
<keyword evidence="3" id="KW-0106">Calcium</keyword>
<dbReference type="Gene3D" id="3.30.2080.10">
    <property type="entry name" value="GH92 mannosidase domain"/>
    <property type="match status" value="1"/>
</dbReference>
<evidence type="ECO:0000313" key="7">
    <source>
        <dbReference type="EMBL" id="MBC8770527.1"/>
    </source>
</evidence>